<dbReference type="InterPro" id="IPR019734">
    <property type="entry name" value="TPR_rpt"/>
</dbReference>
<dbReference type="PANTHER" id="PTHR44227:SF3">
    <property type="entry name" value="PROTEIN O-MANNOSYL-TRANSFERASE TMTC4"/>
    <property type="match status" value="1"/>
</dbReference>
<proteinExistence type="predicted"/>
<gene>
    <name evidence="4" type="ORF">FO454_07670</name>
</gene>
<reference evidence="4 5" key="1">
    <citation type="submission" date="2019-07" db="EMBL/GenBank/DDBJ databases">
        <title>Comparative genome analysis of staphylococcus lugdunensis shows clonal complex-dependent diversity of the putative virulence factor, ess/type vii locus.</title>
        <authorList>
            <person name="Lebeurre J."/>
            <person name="Dahyot S."/>
            <person name="Diene S."/>
            <person name="Paulay A."/>
            <person name="Aubourg M."/>
            <person name="Argemi X."/>
            <person name="Giard J.-C."/>
            <person name="Tournier I."/>
            <person name="Francois P."/>
            <person name="Pestel-Caron M."/>
        </authorList>
    </citation>
    <scope>NUCLEOTIDE SEQUENCE [LARGE SCALE GENOMIC DNA]</scope>
    <source>
        <strain evidence="4 5">SL13</strain>
    </source>
</reference>
<feature type="repeat" description="TPR" evidence="3">
    <location>
        <begin position="137"/>
        <end position="170"/>
    </location>
</feature>
<keyword evidence="2 3" id="KW-0802">TPR repeat</keyword>
<evidence type="ECO:0000256" key="2">
    <source>
        <dbReference type="ARBA" id="ARBA00022803"/>
    </source>
</evidence>
<keyword evidence="1" id="KW-0677">Repeat</keyword>
<dbReference type="PROSITE" id="PS50293">
    <property type="entry name" value="TPR_REGION"/>
    <property type="match status" value="1"/>
</dbReference>
<evidence type="ECO:0000256" key="1">
    <source>
        <dbReference type="ARBA" id="ARBA00022737"/>
    </source>
</evidence>
<organism evidence="4 5">
    <name type="scientific">Staphylococcus lugdunensis</name>
    <dbReference type="NCBI Taxonomy" id="28035"/>
    <lineage>
        <taxon>Bacteria</taxon>
        <taxon>Bacillati</taxon>
        <taxon>Bacillota</taxon>
        <taxon>Bacilli</taxon>
        <taxon>Bacillales</taxon>
        <taxon>Staphylococcaceae</taxon>
        <taxon>Staphylococcus</taxon>
    </lineage>
</organism>
<sequence>MTEQEQIYQYIQKGQRDKALKALFNNIEENPNVIENYINAGIILADIGEIVQAEKFFQRALTIDDTNGAIYYNLANIYYNQGRFNEAIKLYQKSLKYHMDMVDCNYMIGMAFNQLEAFKEALPYLMTAAEKDENRDSEIQFQYGLVLCQLEMFEQAIQQLKYVLQLDSSHTDALYNLGLAIYMETEDIDTAISYFERAIAIDPKHLLSQHAKATFLSMKNKED</sequence>
<evidence type="ECO:0000313" key="4">
    <source>
        <dbReference type="EMBL" id="QEX38763.1"/>
    </source>
</evidence>
<dbReference type="SMART" id="SM00028">
    <property type="entry name" value="TPR"/>
    <property type="match status" value="5"/>
</dbReference>
<dbReference type="EMBL" id="CP041722">
    <property type="protein sequence ID" value="QEX38763.1"/>
    <property type="molecule type" value="Genomic_DNA"/>
</dbReference>
<feature type="repeat" description="TPR" evidence="3">
    <location>
        <begin position="34"/>
        <end position="67"/>
    </location>
</feature>
<dbReference type="SUPFAM" id="SSF48452">
    <property type="entry name" value="TPR-like"/>
    <property type="match status" value="1"/>
</dbReference>
<dbReference type="RefSeq" id="WP_002478090.1">
    <property type="nucleotide sequence ID" value="NZ_CP020735.1"/>
</dbReference>
<dbReference type="PANTHER" id="PTHR44227">
    <property type="match status" value="1"/>
</dbReference>
<feature type="repeat" description="TPR" evidence="3">
    <location>
        <begin position="172"/>
        <end position="205"/>
    </location>
</feature>
<dbReference type="InterPro" id="IPR052346">
    <property type="entry name" value="O-mannosyl-transferase_TMTC"/>
</dbReference>
<dbReference type="InterPro" id="IPR011990">
    <property type="entry name" value="TPR-like_helical_dom_sf"/>
</dbReference>
<name>A0ABX6BWD5_STALU</name>
<protein>
    <submittedName>
        <fullName evidence="4">Tetratricopeptide repeat protein</fullName>
    </submittedName>
</protein>
<dbReference type="Gene3D" id="1.25.40.10">
    <property type="entry name" value="Tetratricopeptide repeat domain"/>
    <property type="match status" value="2"/>
</dbReference>
<evidence type="ECO:0000313" key="5">
    <source>
        <dbReference type="Proteomes" id="UP000325462"/>
    </source>
</evidence>
<feature type="repeat" description="TPR" evidence="3">
    <location>
        <begin position="68"/>
        <end position="101"/>
    </location>
</feature>
<keyword evidence="5" id="KW-1185">Reference proteome</keyword>
<evidence type="ECO:0000256" key="3">
    <source>
        <dbReference type="PROSITE-ProRule" id="PRU00339"/>
    </source>
</evidence>
<dbReference type="Pfam" id="PF13181">
    <property type="entry name" value="TPR_8"/>
    <property type="match status" value="1"/>
</dbReference>
<dbReference type="PROSITE" id="PS50005">
    <property type="entry name" value="TPR"/>
    <property type="match status" value="4"/>
</dbReference>
<dbReference type="Proteomes" id="UP000325462">
    <property type="component" value="Chromosome"/>
</dbReference>
<dbReference type="Pfam" id="PF14559">
    <property type="entry name" value="TPR_19"/>
    <property type="match status" value="1"/>
</dbReference>
<accession>A0ABX6BWD5</accession>